<protein>
    <submittedName>
        <fullName evidence="1">Uncharacterized protein</fullName>
    </submittedName>
</protein>
<organism evidence="1 2">
    <name type="scientific">Phialocephala subalpina</name>
    <dbReference type="NCBI Taxonomy" id="576137"/>
    <lineage>
        <taxon>Eukaryota</taxon>
        <taxon>Fungi</taxon>
        <taxon>Dikarya</taxon>
        <taxon>Ascomycota</taxon>
        <taxon>Pezizomycotina</taxon>
        <taxon>Leotiomycetes</taxon>
        <taxon>Helotiales</taxon>
        <taxon>Mollisiaceae</taxon>
        <taxon>Phialocephala</taxon>
        <taxon>Phialocephala fortinii species complex</taxon>
    </lineage>
</organism>
<name>A0A1L7X2Z9_9HELO</name>
<dbReference type="EMBL" id="FJOG01000014">
    <property type="protein sequence ID" value="CZR59399.1"/>
    <property type="molecule type" value="Genomic_DNA"/>
</dbReference>
<evidence type="ECO:0000313" key="1">
    <source>
        <dbReference type="EMBL" id="CZR59399.1"/>
    </source>
</evidence>
<keyword evidence="2" id="KW-1185">Reference proteome</keyword>
<reference evidence="1 2" key="1">
    <citation type="submission" date="2016-03" db="EMBL/GenBank/DDBJ databases">
        <authorList>
            <person name="Ploux O."/>
        </authorList>
    </citation>
    <scope>NUCLEOTIDE SEQUENCE [LARGE SCALE GENOMIC DNA]</scope>
    <source>
        <strain evidence="1 2">UAMH 11012</strain>
    </source>
</reference>
<sequence>MKKRPPSPGSNTKIQKLALHAQTSACTESATPPTSSYTHPAITSRSAMAPTKAQITRFATLKSKLCAILREQVRKAYEEAEERGQDGNQWKWGCGLLQGWRTTSSYTHPAITSRSAMAPTKAQITRFATLKSKLCAILREQVRKAYEEAEERGQDGNQWKWGCGLLQGWRRAEPEDVSHVGRGLRLKRIIPKSVPACRVRR</sequence>
<dbReference type="Proteomes" id="UP000184330">
    <property type="component" value="Unassembled WGS sequence"/>
</dbReference>
<evidence type="ECO:0000313" key="2">
    <source>
        <dbReference type="Proteomes" id="UP000184330"/>
    </source>
</evidence>
<proteinExistence type="predicted"/>
<accession>A0A1L7X2Z9</accession>
<gene>
    <name evidence="1" type="ORF">PAC_09291</name>
</gene>
<dbReference type="AlphaFoldDB" id="A0A1L7X2Z9"/>